<dbReference type="EMBL" id="JAAGSC010000031">
    <property type="protein sequence ID" value="NDY94675.1"/>
    <property type="molecule type" value="Genomic_DNA"/>
</dbReference>
<organism evidence="1 2">
    <name type="scientific">Wenzhouxiangella limi</name>
    <dbReference type="NCBI Taxonomy" id="2707351"/>
    <lineage>
        <taxon>Bacteria</taxon>
        <taxon>Pseudomonadati</taxon>
        <taxon>Pseudomonadota</taxon>
        <taxon>Gammaproteobacteria</taxon>
        <taxon>Chromatiales</taxon>
        <taxon>Wenzhouxiangellaceae</taxon>
        <taxon>Wenzhouxiangella</taxon>
    </lineage>
</organism>
<accession>A0A845V3W6</accession>
<dbReference type="Proteomes" id="UP000484885">
    <property type="component" value="Unassembled WGS sequence"/>
</dbReference>
<sequence>MNAVTSAMLEDLSQPPPQGLDGLLSALRARYGEELLAIVLYGSCRRDQDVHDGLVDLLVLVRRYRTVHGLHPSALFNRLLPPNVYYLQAESKKRTVRCKYALVTLEQFARRCRSRSDHYFWARFTQPCRLVYARADQALPEQLAEIRATAARQYCRRIAPLLTSPVAATGFWQRALTATYRCELRPESSDNARRLIAADPVFWERITQALADERCCGLSEEDALFFRTTSNRQRLLTRLQWQLRRVSGKAFNLARLFKAAGTFSNGIDYISWKVERHSGVRIEPTERMRRYPRLAAWGMAWRMWRQGGFR</sequence>
<gene>
    <name evidence="1" type="ORF">G3I74_02890</name>
</gene>
<dbReference type="InterPro" id="IPR043519">
    <property type="entry name" value="NT_sf"/>
</dbReference>
<dbReference type="AlphaFoldDB" id="A0A845V3W6"/>
<evidence type="ECO:0000313" key="2">
    <source>
        <dbReference type="Proteomes" id="UP000484885"/>
    </source>
</evidence>
<protein>
    <recommendedName>
        <fullName evidence="3">Phosphatidate cytidylyltransferase</fullName>
    </recommendedName>
</protein>
<comment type="caution">
    <text evidence="1">The sequence shown here is derived from an EMBL/GenBank/DDBJ whole genome shotgun (WGS) entry which is preliminary data.</text>
</comment>
<dbReference type="RefSeq" id="WP_164210069.1">
    <property type="nucleotide sequence ID" value="NZ_JAAGSC010000031.1"/>
</dbReference>
<evidence type="ECO:0000313" key="1">
    <source>
        <dbReference type="EMBL" id="NDY94675.1"/>
    </source>
</evidence>
<proteinExistence type="predicted"/>
<name>A0A845V3W6_9GAMM</name>
<keyword evidence="2" id="KW-1185">Reference proteome</keyword>
<reference evidence="1 2" key="1">
    <citation type="submission" date="2020-02" db="EMBL/GenBank/DDBJ databases">
        <authorList>
            <person name="Zhang X.-Y."/>
        </authorList>
    </citation>
    <scope>NUCLEOTIDE SEQUENCE [LARGE SCALE GENOMIC DNA]</scope>
    <source>
        <strain evidence="1 2">C33</strain>
    </source>
</reference>
<evidence type="ECO:0008006" key="3">
    <source>
        <dbReference type="Google" id="ProtNLM"/>
    </source>
</evidence>
<dbReference type="Gene3D" id="3.30.460.10">
    <property type="entry name" value="Beta Polymerase, domain 2"/>
    <property type="match status" value="1"/>
</dbReference>